<dbReference type="InterPro" id="IPR049730">
    <property type="entry name" value="SNF2/RAD54-like_C"/>
</dbReference>
<keyword evidence="3" id="KW-0067">ATP-binding</keyword>
<comment type="caution">
    <text evidence="5">The sequence shown here is derived from an EMBL/GenBank/DDBJ whole genome shotgun (WGS) entry which is preliminary data.</text>
</comment>
<name>A0AAN9YYI4_9ORTH</name>
<dbReference type="PANTHER" id="PTHR45626:SF50">
    <property type="entry name" value="TRANSCRIPTION TERMINATION FACTOR 2"/>
    <property type="match status" value="1"/>
</dbReference>
<evidence type="ECO:0000313" key="5">
    <source>
        <dbReference type="EMBL" id="KAK7789501.1"/>
    </source>
</evidence>
<dbReference type="GO" id="GO:0006281">
    <property type="term" value="P:DNA repair"/>
    <property type="evidence" value="ECO:0007669"/>
    <property type="project" value="TreeGrafter"/>
</dbReference>
<keyword evidence="1" id="KW-0547">Nucleotide-binding</keyword>
<dbReference type="PROSITE" id="PS51194">
    <property type="entry name" value="HELICASE_CTER"/>
    <property type="match status" value="1"/>
</dbReference>
<dbReference type="InterPro" id="IPR027417">
    <property type="entry name" value="P-loop_NTPase"/>
</dbReference>
<evidence type="ECO:0000256" key="1">
    <source>
        <dbReference type="ARBA" id="ARBA00022741"/>
    </source>
</evidence>
<dbReference type="CDD" id="cd18793">
    <property type="entry name" value="SF2_C_SNF"/>
    <property type="match status" value="1"/>
</dbReference>
<dbReference type="AlphaFoldDB" id="A0AAN9YYI4"/>
<dbReference type="InterPro" id="IPR001650">
    <property type="entry name" value="Helicase_C-like"/>
</dbReference>
<dbReference type="GO" id="GO:0005634">
    <property type="term" value="C:nucleus"/>
    <property type="evidence" value="ECO:0007669"/>
    <property type="project" value="TreeGrafter"/>
</dbReference>
<proteinExistence type="predicted"/>
<gene>
    <name evidence="5" type="ORF">R5R35_002801</name>
</gene>
<protein>
    <recommendedName>
        <fullName evidence="4">Helicase C-terminal domain-containing protein</fullName>
    </recommendedName>
</protein>
<dbReference type="GO" id="GO:0005524">
    <property type="term" value="F:ATP binding"/>
    <property type="evidence" value="ECO:0007669"/>
    <property type="project" value="UniProtKB-KW"/>
</dbReference>
<dbReference type="Pfam" id="PF00271">
    <property type="entry name" value="Helicase_C"/>
    <property type="match status" value="1"/>
</dbReference>
<evidence type="ECO:0000313" key="6">
    <source>
        <dbReference type="Proteomes" id="UP001378592"/>
    </source>
</evidence>
<dbReference type="GO" id="GO:0016787">
    <property type="term" value="F:hydrolase activity"/>
    <property type="evidence" value="ECO:0007669"/>
    <property type="project" value="UniProtKB-KW"/>
</dbReference>
<evidence type="ECO:0000259" key="4">
    <source>
        <dbReference type="PROSITE" id="PS51194"/>
    </source>
</evidence>
<feature type="domain" description="Helicase C-terminal" evidence="4">
    <location>
        <begin position="1"/>
        <end position="121"/>
    </location>
</feature>
<sequence length="126" mass="14198">MLSGAVLVKDRMEVVKNFNCERGNQVLLLSLTAGGVGLNLSGGNHLFLIDLHWNPQLETQAFDRIYRVGQKKPVYIYKFICQETIEERIKVLQDKKLSLAAGVLTGTMQRNVSKLTLEDLKSLFSM</sequence>
<dbReference type="InterPro" id="IPR050628">
    <property type="entry name" value="SNF2_RAD54_helicase_TF"/>
</dbReference>
<reference evidence="5 6" key="1">
    <citation type="submission" date="2024-03" db="EMBL/GenBank/DDBJ databases">
        <title>The genome assembly and annotation of the cricket Gryllus longicercus Weissman &amp; Gray.</title>
        <authorList>
            <person name="Szrajer S."/>
            <person name="Gray D."/>
            <person name="Ylla G."/>
        </authorList>
    </citation>
    <scope>NUCLEOTIDE SEQUENCE [LARGE SCALE GENOMIC DNA]</scope>
    <source>
        <strain evidence="5">DAG 2021-001</strain>
        <tissue evidence="5">Whole body minus gut</tissue>
    </source>
</reference>
<accession>A0AAN9YYI4</accession>
<organism evidence="5 6">
    <name type="scientific">Gryllus longicercus</name>
    <dbReference type="NCBI Taxonomy" id="2509291"/>
    <lineage>
        <taxon>Eukaryota</taxon>
        <taxon>Metazoa</taxon>
        <taxon>Ecdysozoa</taxon>
        <taxon>Arthropoda</taxon>
        <taxon>Hexapoda</taxon>
        <taxon>Insecta</taxon>
        <taxon>Pterygota</taxon>
        <taxon>Neoptera</taxon>
        <taxon>Polyneoptera</taxon>
        <taxon>Orthoptera</taxon>
        <taxon>Ensifera</taxon>
        <taxon>Gryllidea</taxon>
        <taxon>Grylloidea</taxon>
        <taxon>Gryllidae</taxon>
        <taxon>Gryllinae</taxon>
        <taxon>Gryllus</taxon>
    </lineage>
</organism>
<dbReference type="Proteomes" id="UP001378592">
    <property type="component" value="Unassembled WGS sequence"/>
</dbReference>
<dbReference type="PANTHER" id="PTHR45626">
    <property type="entry name" value="TRANSCRIPTION TERMINATION FACTOR 2-RELATED"/>
    <property type="match status" value="1"/>
</dbReference>
<evidence type="ECO:0000256" key="2">
    <source>
        <dbReference type="ARBA" id="ARBA00022801"/>
    </source>
</evidence>
<dbReference type="SUPFAM" id="SSF52540">
    <property type="entry name" value="P-loop containing nucleoside triphosphate hydrolases"/>
    <property type="match status" value="1"/>
</dbReference>
<dbReference type="Gene3D" id="3.40.50.300">
    <property type="entry name" value="P-loop containing nucleotide triphosphate hydrolases"/>
    <property type="match status" value="1"/>
</dbReference>
<keyword evidence="2" id="KW-0378">Hydrolase</keyword>
<dbReference type="GO" id="GO:0008094">
    <property type="term" value="F:ATP-dependent activity, acting on DNA"/>
    <property type="evidence" value="ECO:0007669"/>
    <property type="project" value="TreeGrafter"/>
</dbReference>
<evidence type="ECO:0000256" key="3">
    <source>
        <dbReference type="ARBA" id="ARBA00022840"/>
    </source>
</evidence>
<dbReference type="EMBL" id="JAZDUA010000745">
    <property type="protein sequence ID" value="KAK7789501.1"/>
    <property type="molecule type" value="Genomic_DNA"/>
</dbReference>
<keyword evidence="6" id="KW-1185">Reference proteome</keyword>